<dbReference type="Gene3D" id="3.30.70.360">
    <property type="match status" value="1"/>
</dbReference>
<evidence type="ECO:0000256" key="1">
    <source>
        <dbReference type="ARBA" id="ARBA00001947"/>
    </source>
</evidence>
<dbReference type="Pfam" id="PF01546">
    <property type="entry name" value="Peptidase_M20"/>
    <property type="match status" value="1"/>
</dbReference>
<dbReference type="PROSITE" id="PS00759">
    <property type="entry name" value="ARGE_DAPE_CPG2_2"/>
    <property type="match status" value="1"/>
</dbReference>
<dbReference type="EMBL" id="JAFICZ010000001">
    <property type="protein sequence ID" value="MBP1297664.1"/>
    <property type="molecule type" value="Genomic_DNA"/>
</dbReference>
<dbReference type="SUPFAM" id="SSF55031">
    <property type="entry name" value="Bacterial exopeptidase dimerisation domain"/>
    <property type="match status" value="1"/>
</dbReference>
<sequence length="418" mass="44090">MHDVDQVRRAVSSDRTSQVVELAMRLIGVPSPNPDGDTRAVAALAADLLSAHVPGVAVELHPGTAEIVNVVARIKGHAPGRRIVFNGHLDTYPLGERMSWSVNPDGEVVGGRLYGRGAADMKGGIAASIAAMAALAEQREAWAGEVVLTLAGDEESMGPYGTKYLLDQVPHASGDAVIIGDAGSPMVLRFGEKGFLWIEIEAEGSAAHGAHVHLGINAIDRLREALDRVSELRSLAVAMPVNVADAIRRARPVSEPLCGAGEADVLSRVTVNIGTVSGGSSPNLVPSRARAAIDLRLPVGVTSEAVLALLREVLDLPGITWRVLRCFEPNHTGPGDEIVTRCATAATDIIGRAPAINMRVGGSDARWFRMAGIPTVVYGPTPHNMGAPDEYADIAELATVSRVHALTAFDMLTRESRK</sequence>
<evidence type="ECO:0000313" key="7">
    <source>
        <dbReference type="Proteomes" id="UP000673383"/>
    </source>
</evidence>
<gene>
    <name evidence="6" type="ORF">JOH49_007417</name>
</gene>
<protein>
    <submittedName>
        <fullName evidence="6">Acetylornithine deacetylase/succinyl-diaminopimelate desuccinylase-like protein</fullName>
    </submittedName>
</protein>
<name>A0A8I1Y9Z2_BRAEL</name>
<dbReference type="InterPro" id="IPR036264">
    <property type="entry name" value="Bact_exopeptidase_dim_dom"/>
</dbReference>
<dbReference type="SUPFAM" id="SSF53187">
    <property type="entry name" value="Zn-dependent exopeptidases"/>
    <property type="match status" value="1"/>
</dbReference>
<keyword evidence="3" id="KW-0378">Hydrolase</keyword>
<evidence type="ECO:0000256" key="2">
    <source>
        <dbReference type="ARBA" id="ARBA00022723"/>
    </source>
</evidence>
<dbReference type="RefSeq" id="WP_172647987.1">
    <property type="nucleotide sequence ID" value="NZ_CP126032.1"/>
</dbReference>
<dbReference type="AlphaFoldDB" id="A0A8I1Y9Z2"/>
<dbReference type="GO" id="GO:0046872">
    <property type="term" value="F:metal ion binding"/>
    <property type="evidence" value="ECO:0007669"/>
    <property type="project" value="UniProtKB-KW"/>
</dbReference>
<keyword evidence="4" id="KW-0862">Zinc</keyword>
<dbReference type="PANTHER" id="PTHR43808">
    <property type="entry name" value="ACETYLORNITHINE DEACETYLASE"/>
    <property type="match status" value="1"/>
</dbReference>
<dbReference type="InterPro" id="IPR050072">
    <property type="entry name" value="Peptidase_M20A"/>
</dbReference>
<dbReference type="InterPro" id="IPR001261">
    <property type="entry name" value="ArgE/DapE_CS"/>
</dbReference>
<dbReference type="Gene3D" id="3.40.630.10">
    <property type="entry name" value="Zn peptidases"/>
    <property type="match status" value="2"/>
</dbReference>
<dbReference type="Pfam" id="PF07687">
    <property type="entry name" value="M20_dimer"/>
    <property type="match status" value="1"/>
</dbReference>
<dbReference type="Proteomes" id="UP000673383">
    <property type="component" value="Unassembled WGS sequence"/>
</dbReference>
<keyword evidence="2" id="KW-0479">Metal-binding</keyword>
<evidence type="ECO:0000313" key="6">
    <source>
        <dbReference type="EMBL" id="MBP1297664.1"/>
    </source>
</evidence>
<evidence type="ECO:0000256" key="4">
    <source>
        <dbReference type="ARBA" id="ARBA00022833"/>
    </source>
</evidence>
<evidence type="ECO:0000259" key="5">
    <source>
        <dbReference type="Pfam" id="PF07687"/>
    </source>
</evidence>
<comment type="cofactor">
    <cofactor evidence="1">
        <name>Zn(2+)</name>
        <dbReference type="ChEBI" id="CHEBI:29105"/>
    </cofactor>
</comment>
<feature type="domain" description="Peptidase M20 dimerisation" evidence="5">
    <location>
        <begin position="191"/>
        <end position="315"/>
    </location>
</feature>
<dbReference type="InterPro" id="IPR002933">
    <property type="entry name" value="Peptidase_M20"/>
</dbReference>
<proteinExistence type="predicted"/>
<organism evidence="6 7">
    <name type="scientific">Bradyrhizobium elkanii</name>
    <dbReference type="NCBI Taxonomy" id="29448"/>
    <lineage>
        <taxon>Bacteria</taxon>
        <taxon>Pseudomonadati</taxon>
        <taxon>Pseudomonadota</taxon>
        <taxon>Alphaproteobacteria</taxon>
        <taxon>Hyphomicrobiales</taxon>
        <taxon>Nitrobacteraceae</taxon>
        <taxon>Bradyrhizobium</taxon>
    </lineage>
</organism>
<dbReference type="GO" id="GO:0016787">
    <property type="term" value="F:hydrolase activity"/>
    <property type="evidence" value="ECO:0007669"/>
    <property type="project" value="UniProtKB-KW"/>
</dbReference>
<evidence type="ECO:0000256" key="3">
    <source>
        <dbReference type="ARBA" id="ARBA00022801"/>
    </source>
</evidence>
<comment type="caution">
    <text evidence="6">The sequence shown here is derived from an EMBL/GenBank/DDBJ whole genome shotgun (WGS) entry which is preliminary data.</text>
</comment>
<dbReference type="InterPro" id="IPR011650">
    <property type="entry name" value="Peptidase_M20_dimer"/>
</dbReference>
<accession>A0A8I1Y9Z2</accession>
<dbReference type="PANTHER" id="PTHR43808:SF32">
    <property type="entry name" value="ARGE_DAPE-RELATED DEACYLASE"/>
    <property type="match status" value="1"/>
</dbReference>
<reference evidence="6" key="1">
    <citation type="submission" date="2021-02" db="EMBL/GenBank/DDBJ databases">
        <title>Genomic Encyclopedia of Type Strains, Phase IV (KMG-V): Genome sequencing to study the core and pangenomes of soil and plant-associated prokaryotes.</title>
        <authorList>
            <person name="Whitman W."/>
        </authorList>
    </citation>
    <scope>NUCLEOTIDE SEQUENCE</scope>
    <source>
        <strain evidence="6">USDA 406</strain>
    </source>
</reference>